<evidence type="ECO:0000256" key="3">
    <source>
        <dbReference type="SAM" id="MobiDB-lite"/>
    </source>
</evidence>
<feature type="compositionally biased region" description="Basic and acidic residues" evidence="3">
    <location>
        <begin position="37"/>
        <end position="49"/>
    </location>
</feature>
<organism evidence="5">
    <name type="scientific">uncultured Sphingomonadaceae bacterium</name>
    <dbReference type="NCBI Taxonomy" id="169976"/>
    <lineage>
        <taxon>Bacteria</taxon>
        <taxon>Pseudomonadati</taxon>
        <taxon>Pseudomonadota</taxon>
        <taxon>Alphaproteobacteria</taxon>
        <taxon>Sphingomonadales</taxon>
        <taxon>Sphingomonadaceae</taxon>
        <taxon>environmental samples</taxon>
    </lineage>
</organism>
<proteinExistence type="inferred from homology"/>
<dbReference type="SUPFAM" id="SSF56672">
    <property type="entry name" value="DNA/RNA polymerases"/>
    <property type="match status" value="1"/>
</dbReference>
<dbReference type="InterPro" id="IPR001126">
    <property type="entry name" value="UmuC"/>
</dbReference>
<feature type="domain" description="UmuC" evidence="4">
    <location>
        <begin position="80"/>
        <end position="199"/>
    </location>
</feature>
<reference evidence="5" key="1">
    <citation type="submission" date="2020-02" db="EMBL/GenBank/DDBJ databases">
        <authorList>
            <person name="Meier V. D."/>
        </authorList>
    </citation>
    <scope>NUCLEOTIDE SEQUENCE</scope>
    <source>
        <strain evidence="5">AVDCRST_MAG39</strain>
    </source>
</reference>
<dbReference type="AlphaFoldDB" id="A0A6J4STU3"/>
<name>A0A6J4STU3_9SPHN</name>
<dbReference type="InterPro" id="IPR043128">
    <property type="entry name" value="Rev_trsase/Diguanyl_cyclase"/>
</dbReference>
<comment type="similarity">
    <text evidence="1">Belongs to the DNA polymerase type-Y family.</text>
</comment>
<dbReference type="Gene3D" id="3.40.1170.60">
    <property type="match status" value="1"/>
</dbReference>
<dbReference type="Gene3D" id="3.30.70.270">
    <property type="match status" value="1"/>
</dbReference>
<accession>A0A6J4STU3</accession>
<dbReference type="InterPro" id="IPR043502">
    <property type="entry name" value="DNA/RNA_pol_sf"/>
</dbReference>
<dbReference type="PANTHER" id="PTHR35369:SF2">
    <property type="entry name" value="BLR3025 PROTEIN"/>
    <property type="match status" value="1"/>
</dbReference>
<evidence type="ECO:0000313" key="5">
    <source>
        <dbReference type="EMBL" id="CAA9505003.1"/>
    </source>
</evidence>
<keyword evidence="2" id="KW-0227">DNA damage</keyword>
<dbReference type="CDD" id="cd03468">
    <property type="entry name" value="PolY_like"/>
    <property type="match status" value="1"/>
</dbReference>
<protein>
    <submittedName>
        <fullName evidence="5">DNA polymerase-like protein PA0670</fullName>
    </submittedName>
</protein>
<evidence type="ECO:0000259" key="4">
    <source>
        <dbReference type="Pfam" id="PF00817"/>
    </source>
</evidence>
<dbReference type="InterPro" id="IPR050356">
    <property type="entry name" value="SulA_CellDiv_inhibitor"/>
</dbReference>
<dbReference type="GO" id="GO:0006281">
    <property type="term" value="P:DNA repair"/>
    <property type="evidence" value="ECO:0007669"/>
    <property type="project" value="InterPro"/>
</dbReference>
<dbReference type="EMBL" id="CADCVW010000067">
    <property type="protein sequence ID" value="CAA9505003.1"/>
    <property type="molecule type" value="Genomic_DNA"/>
</dbReference>
<feature type="region of interest" description="Disordered" evidence="3">
    <location>
        <begin position="1"/>
        <end position="74"/>
    </location>
</feature>
<evidence type="ECO:0000256" key="2">
    <source>
        <dbReference type="ARBA" id="ARBA00022763"/>
    </source>
</evidence>
<dbReference type="PANTHER" id="PTHR35369">
    <property type="entry name" value="BLR3025 PROTEIN-RELATED"/>
    <property type="match status" value="1"/>
</dbReference>
<gene>
    <name evidence="5" type="ORF">AVDCRST_MAG39-1630</name>
</gene>
<dbReference type="Pfam" id="PF00817">
    <property type="entry name" value="IMS"/>
    <property type="match status" value="1"/>
</dbReference>
<feature type="compositionally biased region" description="Low complexity" evidence="3">
    <location>
        <begin position="60"/>
        <end position="74"/>
    </location>
</feature>
<sequence length="553" mass="59604">MPRGGGWRPGARWAWSERARDESEADIEALPAHQRPSMRELGRRSEAAEHPFVGRRGRGAPSMASQPASAAEQPPAAPLILVAKVGARELTTALCHAARGLGLTIGMAASQARALVPGLDVRPADPNADAALLERLALHAVRHWTPTAARSGPDGLWLELTGVTHLFGGEERFCWRLMRFLARLGLTARVAVASTAGAAYALARYAASAVTIVPAGDHVEAVAPLPLAALRLEPAALTAAARFGLERVADLLPLPRGPLARRLGLPAIARLDQAVGRVAEPITGVVPFEAPCAERRLLEPIGTAEAIMTIIGDLVPDLVGVLHKRGLGARALRLALERVDGTEQVVAAGTSRATRDGPHLARLLAMRIDRIDPGFGIEAVRLTAVRAEPLGAQALASGLAGDGASPDLAPLVDQLAGRVGERRLFRYASLEADVPERAVARVGALEPAGCWPAWHRPVRLLHRPEPLSRVVALLPDHPPRRFEWRGSVHSVVAGDGPERIHGEWWRREGEVWAVRDYFRVEDDRGHRFWLFRRGDGIDVRTGGRTWHMHGFFG</sequence>
<evidence type="ECO:0000256" key="1">
    <source>
        <dbReference type="ARBA" id="ARBA00010945"/>
    </source>
</evidence>